<evidence type="ECO:0000313" key="2">
    <source>
        <dbReference type="EMBL" id="AON97301.1"/>
    </source>
</evidence>
<dbReference type="OrthoDB" id="18467at10239"/>
<organism evidence="2 3">
    <name type="scientific">Gordonia phage Hedwig</name>
    <dbReference type="NCBI Taxonomy" id="1887648"/>
    <lineage>
        <taxon>Viruses</taxon>
        <taxon>Duplodnaviria</taxon>
        <taxon>Heunggongvirae</taxon>
        <taxon>Uroviricota</taxon>
        <taxon>Caudoviricetes</taxon>
        <taxon>Hedwigvirus</taxon>
        <taxon>Hedwigvirus hedwig</taxon>
    </lineage>
</organism>
<accession>A0A1C9EHP4</accession>
<dbReference type="Proteomes" id="UP000203073">
    <property type="component" value="Segment"/>
</dbReference>
<evidence type="ECO:0000313" key="3">
    <source>
        <dbReference type="Proteomes" id="UP000203073"/>
    </source>
</evidence>
<evidence type="ECO:0000256" key="1">
    <source>
        <dbReference type="SAM" id="MobiDB-lite"/>
    </source>
</evidence>
<sequence length="122" mass="12885">MSYRVIAPLVVAPDDDGQLHYHYEGAEIESIADDAAKRLVADGLLEKAKAAPRSSAAKSSTKAPAKKSTEGQATKGDGGGSGLPPFTAPDEEWVAYAIEQGMDPEDAKTTPRQDLIAKFAQQ</sequence>
<dbReference type="EMBL" id="KX557279">
    <property type="protein sequence ID" value="AON97301.1"/>
    <property type="molecule type" value="Genomic_DNA"/>
</dbReference>
<proteinExistence type="predicted"/>
<dbReference type="KEGG" id="vg:29056455"/>
<feature type="region of interest" description="Disordered" evidence="1">
    <location>
        <begin position="48"/>
        <end position="122"/>
    </location>
</feature>
<keyword evidence="3" id="KW-1185">Reference proteome</keyword>
<dbReference type="RefSeq" id="YP_009289817.1">
    <property type="nucleotide sequence ID" value="NC_031099.1"/>
</dbReference>
<name>A0A1C9EHP4_9CAUD</name>
<reference evidence="3" key="1">
    <citation type="submission" date="2016-07" db="EMBL/GenBank/DDBJ databases">
        <authorList>
            <person name="Florea S."/>
            <person name="Webb J.S."/>
            <person name="Jaromczyk J."/>
            <person name="Schardl C.L."/>
        </authorList>
    </citation>
    <scope>NUCLEOTIDE SEQUENCE [LARGE SCALE GENOMIC DNA]</scope>
</reference>
<feature type="compositionally biased region" description="Low complexity" evidence="1">
    <location>
        <begin position="51"/>
        <end position="63"/>
    </location>
</feature>
<dbReference type="GeneID" id="29056455"/>
<protein>
    <submittedName>
        <fullName evidence="2">Head-to-tail connector protein</fullName>
    </submittedName>
</protein>
<gene>
    <name evidence="2" type="primary">8</name>
    <name evidence="2" type="ORF">SEA_HEDWIG_8</name>
</gene>